<evidence type="ECO:0000313" key="4">
    <source>
        <dbReference type="Proteomes" id="UP000669179"/>
    </source>
</evidence>
<dbReference type="InterPro" id="IPR017853">
    <property type="entry name" value="GH"/>
</dbReference>
<keyword evidence="2" id="KW-0732">Signal</keyword>
<feature type="region of interest" description="Disordered" evidence="1">
    <location>
        <begin position="48"/>
        <end position="80"/>
    </location>
</feature>
<name>A0A939PB79_9ACTN</name>
<keyword evidence="4" id="KW-1185">Reference proteome</keyword>
<proteinExistence type="predicted"/>
<dbReference type="RefSeq" id="WP_208257457.1">
    <property type="nucleotide sequence ID" value="NZ_JAGEOJ010000008.1"/>
</dbReference>
<feature type="signal peptide" evidence="2">
    <location>
        <begin position="1"/>
        <end position="17"/>
    </location>
</feature>
<feature type="compositionally biased region" description="Low complexity" evidence="1">
    <location>
        <begin position="48"/>
        <end position="67"/>
    </location>
</feature>
<protein>
    <recommendedName>
        <fullName evidence="5">GH26 domain-containing protein</fullName>
    </recommendedName>
</protein>
<dbReference type="SUPFAM" id="SSF51445">
    <property type="entry name" value="(Trans)glycosidases"/>
    <property type="match status" value="1"/>
</dbReference>
<dbReference type="EMBL" id="JAGEOJ010000008">
    <property type="protein sequence ID" value="MBO2449577.1"/>
    <property type="molecule type" value="Genomic_DNA"/>
</dbReference>
<sequence length="368" mass="38243">MKAHLATVAAAASIAGALTGYLLDPSPGDASARGTTAMAAVPRAVADASGARGAPGTRGAPGAHGTPGARGAGGARGAPDSLRTRHVALNMPAEDRAKAAALGYNLFDVDPDEGEIASLPAGGQALLWVGNTTCGGFELADDAFAQTVKRLAGNPRVYGWYLSDEPNPRECPDIVAKIRQRADVIHRYAPGQKAFASLTDWPMTPLAPSATHLDLIGLDPYPCRADSGGGCDLKAIDTMVGQATRAGFPKRMIVPVFQTFGQSCSSGEKNWKLPAAAQLQAILNRWDRLVPSPAFDISYSWGRQDEWACPTLKDADGTAGHPDLQAVMKRHNARRTSPSPSTTPPSSTPSAPPQPPSDKRCAPAGTPG</sequence>
<evidence type="ECO:0000313" key="3">
    <source>
        <dbReference type="EMBL" id="MBO2449577.1"/>
    </source>
</evidence>
<comment type="caution">
    <text evidence="3">The sequence shown here is derived from an EMBL/GenBank/DDBJ whole genome shotgun (WGS) entry which is preliminary data.</text>
</comment>
<evidence type="ECO:0000256" key="2">
    <source>
        <dbReference type="SAM" id="SignalP"/>
    </source>
</evidence>
<evidence type="ECO:0008006" key="5">
    <source>
        <dbReference type="Google" id="ProtNLM"/>
    </source>
</evidence>
<accession>A0A939PB79</accession>
<dbReference type="Proteomes" id="UP000669179">
    <property type="component" value="Unassembled WGS sequence"/>
</dbReference>
<organism evidence="3 4">
    <name type="scientific">Actinomadura barringtoniae</name>
    <dbReference type="NCBI Taxonomy" id="1427535"/>
    <lineage>
        <taxon>Bacteria</taxon>
        <taxon>Bacillati</taxon>
        <taxon>Actinomycetota</taxon>
        <taxon>Actinomycetes</taxon>
        <taxon>Streptosporangiales</taxon>
        <taxon>Thermomonosporaceae</taxon>
        <taxon>Actinomadura</taxon>
    </lineage>
</organism>
<feature type="region of interest" description="Disordered" evidence="1">
    <location>
        <begin position="312"/>
        <end position="368"/>
    </location>
</feature>
<feature type="chain" id="PRO_5038701061" description="GH26 domain-containing protein" evidence="2">
    <location>
        <begin position="18"/>
        <end position="368"/>
    </location>
</feature>
<feature type="compositionally biased region" description="Pro residues" evidence="1">
    <location>
        <begin position="341"/>
        <end position="356"/>
    </location>
</feature>
<evidence type="ECO:0000256" key="1">
    <source>
        <dbReference type="SAM" id="MobiDB-lite"/>
    </source>
</evidence>
<dbReference type="AlphaFoldDB" id="A0A939PB79"/>
<gene>
    <name evidence="3" type="ORF">J4573_20925</name>
</gene>
<reference evidence="3" key="1">
    <citation type="submission" date="2021-03" db="EMBL/GenBank/DDBJ databases">
        <authorList>
            <person name="Kanchanasin P."/>
            <person name="Saeng-In P."/>
            <person name="Phongsopitanun W."/>
            <person name="Yuki M."/>
            <person name="Kudo T."/>
            <person name="Ohkuma M."/>
            <person name="Tanasupawat S."/>
        </authorList>
    </citation>
    <scope>NUCLEOTIDE SEQUENCE</scope>
    <source>
        <strain evidence="3">GKU 128</strain>
    </source>
</reference>